<evidence type="ECO:0000256" key="1">
    <source>
        <dbReference type="SAM" id="Phobius"/>
    </source>
</evidence>
<name>A0A182UJR1_9DIPT</name>
<feature type="transmembrane region" description="Helical" evidence="1">
    <location>
        <begin position="6"/>
        <end position="29"/>
    </location>
</feature>
<evidence type="ECO:0000313" key="3">
    <source>
        <dbReference type="Proteomes" id="UP000075902"/>
    </source>
</evidence>
<reference evidence="2" key="2">
    <citation type="submission" date="2020-05" db="UniProtKB">
        <authorList>
            <consortium name="EnsemblMetazoa"/>
        </authorList>
    </citation>
    <scope>IDENTIFICATION</scope>
    <source>
        <strain evidence="2">CM1001059</strain>
    </source>
</reference>
<dbReference type="VEuPathDB" id="VectorBase:AMEC021641"/>
<organism evidence="2 3">
    <name type="scientific">Anopheles melas</name>
    <dbReference type="NCBI Taxonomy" id="34690"/>
    <lineage>
        <taxon>Eukaryota</taxon>
        <taxon>Metazoa</taxon>
        <taxon>Ecdysozoa</taxon>
        <taxon>Arthropoda</taxon>
        <taxon>Hexapoda</taxon>
        <taxon>Insecta</taxon>
        <taxon>Pterygota</taxon>
        <taxon>Neoptera</taxon>
        <taxon>Endopterygota</taxon>
        <taxon>Diptera</taxon>
        <taxon>Nematocera</taxon>
        <taxon>Culicoidea</taxon>
        <taxon>Culicidae</taxon>
        <taxon>Anophelinae</taxon>
        <taxon>Anopheles</taxon>
    </lineage>
</organism>
<dbReference type="EnsemblMetazoa" id="AMEC021641-RA">
    <property type="protein sequence ID" value="AMEC021641-PA"/>
    <property type="gene ID" value="AMEC021641"/>
</dbReference>
<accession>A0A182UJR1</accession>
<evidence type="ECO:0000313" key="2">
    <source>
        <dbReference type="EnsemblMetazoa" id="AMEC021641-PA"/>
    </source>
</evidence>
<keyword evidence="1" id="KW-1133">Transmembrane helix</keyword>
<sequence length="190" mass="19998">MLVQVAVGVAAGMSMTVSTVRISSLMVSIHFRMVSMTHSLDVRLEAVVLVGRVFNHSLSSVGLVKGICSLDDISVPMFPLALVVSSVRILYSILELVAGMRMVVLVLVSSNGNGQQGKGGDLMVLVQVAVGVAAAMSMTVSMAVRVSSLMVSIHFRVVSMTHSLDMSLEAVVLIGRVLNHSLGSVGFIQS</sequence>
<reference evidence="3" key="1">
    <citation type="submission" date="2014-01" db="EMBL/GenBank/DDBJ databases">
        <title>The Genome Sequence of Anopheles melas CM1001059_A (V2).</title>
        <authorList>
            <consortium name="The Broad Institute Genomics Platform"/>
            <person name="Neafsey D.E."/>
            <person name="Besansky N."/>
            <person name="Howell P."/>
            <person name="Walton C."/>
            <person name="Young S.K."/>
            <person name="Zeng Q."/>
            <person name="Gargeya S."/>
            <person name="Fitzgerald M."/>
            <person name="Haas B."/>
            <person name="Abouelleil A."/>
            <person name="Allen A.W."/>
            <person name="Alvarado L."/>
            <person name="Arachchi H.M."/>
            <person name="Berlin A.M."/>
            <person name="Chapman S.B."/>
            <person name="Gainer-Dewar J."/>
            <person name="Goldberg J."/>
            <person name="Griggs A."/>
            <person name="Gujja S."/>
            <person name="Hansen M."/>
            <person name="Howarth C."/>
            <person name="Imamovic A."/>
            <person name="Ireland A."/>
            <person name="Larimer J."/>
            <person name="McCowan C."/>
            <person name="Murphy C."/>
            <person name="Pearson M."/>
            <person name="Poon T.W."/>
            <person name="Priest M."/>
            <person name="Roberts A."/>
            <person name="Saif S."/>
            <person name="Shea T."/>
            <person name="Sisk P."/>
            <person name="Sykes S."/>
            <person name="Wortman J."/>
            <person name="Nusbaum C."/>
            <person name="Birren B."/>
        </authorList>
    </citation>
    <scope>NUCLEOTIDE SEQUENCE [LARGE SCALE GENOMIC DNA]</scope>
    <source>
        <strain evidence="3">CM1001059</strain>
    </source>
</reference>
<feature type="transmembrane region" description="Helical" evidence="1">
    <location>
        <begin position="89"/>
        <end position="110"/>
    </location>
</feature>
<proteinExistence type="predicted"/>
<dbReference type="Proteomes" id="UP000075902">
    <property type="component" value="Unassembled WGS sequence"/>
</dbReference>
<keyword evidence="1" id="KW-0812">Transmembrane</keyword>
<dbReference type="AlphaFoldDB" id="A0A182UJR1"/>
<feature type="transmembrane region" description="Helical" evidence="1">
    <location>
        <begin position="122"/>
        <end position="144"/>
    </location>
</feature>
<protein>
    <submittedName>
        <fullName evidence="2">Uncharacterized protein</fullName>
    </submittedName>
</protein>
<keyword evidence="1" id="KW-0472">Membrane</keyword>
<keyword evidence="3" id="KW-1185">Reference proteome</keyword>